<sequence length="319" mass="35998">MDLEAMMNATANVNLEDVLHDCRPIFVVYKNGAVHRFVGTDRVPPSVDSITGVESKDVVIDLETGVYVRLYKPRNVQKVGVLVYIHGGGFCAETASSPMYQNYLNNLSFKANVIVVSIDYRTAPEYPLPIGYEDSWTAVKWIFETNHVEPWLRDHADLSQVYMAGDSAGANIVHNLVKRVSRVSYLLKGILLVHPYFWGKDRIGSEEKRVESIGFNSLMDKMWMVACPDSSGLDDPRLNPRMDHELGELGVDKVLVSVAELDTLRDRGFYYKDLLLKSGWKGDINVIQTLGENHVFHLFKPDSTKSVELMNQMVAFLHS</sequence>
<protein>
    <recommendedName>
        <fullName evidence="3">Alpha/beta hydrolase fold-3 domain-containing protein</fullName>
    </recommendedName>
</protein>
<dbReference type="GO" id="GO:0016787">
    <property type="term" value="F:hydrolase activity"/>
    <property type="evidence" value="ECO:0007669"/>
    <property type="project" value="InterPro"/>
</dbReference>
<comment type="caution">
    <text evidence="4">The sequence shown here is derived from an EMBL/GenBank/DDBJ whole genome shotgun (WGS) entry which is preliminary data.</text>
</comment>
<dbReference type="PANTHER" id="PTHR23024:SF467">
    <property type="entry name" value="CARBOXYLESTERASE 12-RELATED"/>
    <property type="match status" value="1"/>
</dbReference>
<evidence type="ECO:0000256" key="2">
    <source>
        <dbReference type="PROSITE-ProRule" id="PRU10038"/>
    </source>
</evidence>
<dbReference type="PROSITE" id="PS01174">
    <property type="entry name" value="LIPASE_GDXG_SER"/>
    <property type="match status" value="1"/>
</dbReference>
<dbReference type="InterPro" id="IPR029058">
    <property type="entry name" value="AB_hydrolase_fold"/>
</dbReference>
<accession>A0AAW1M591</accession>
<dbReference type="EMBL" id="JBDFQZ010000003">
    <property type="protein sequence ID" value="KAK9741846.1"/>
    <property type="molecule type" value="Genomic_DNA"/>
</dbReference>
<organism evidence="4 5">
    <name type="scientific">Saponaria officinalis</name>
    <name type="common">Common soapwort</name>
    <name type="synonym">Lychnis saponaria</name>
    <dbReference type="NCBI Taxonomy" id="3572"/>
    <lineage>
        <taxon>Eukaryota</taxon>
        <taxon>Viridiplantae</taxon>
        <taxon>Streptophyta</taxon>
        <taxon>Embryophyta</taxon>
        <taxon>Tracheophyta</taxon>
        <taxon>Spermatophyta</taxon>
        <taxon>Magnoliopsida</taxon>
        <taxon>eudicotyledons</taxon>
        <taxon>Gunneridae</taxon>
        <taxon>Pentapetalae</taxon>
        <taxon>Caryophyllales</taxon>
        <taxon>Caryophyllaceae</taxon>
        <taxon>Caryophylleae</taxon>
        <taxon>Saponaria</taxon>
    </lineage>
</organism>
<evidence type="ECO:0000259" key="3">
    <source>
        <dbReference type="Pfam" id="PF07859"/>
    </source>
</evidence>
<evidence type="ECO:0000313" key="5">
    <source>
        <dbReference type="Proteomes" id="UP001443914"/>
    </source>
</evidence>
<dbReference type="InterPro" id="IPR033140">
    <property type="entry name" value="Lipase_GDXG_put_SER_AS"/>
</dbReference>
<evidence type="ECO:0000313" key="4">
    <source>
        <dbReference type="EMBL" id="KAK9741846.1"/>
    </source>
</evidence>
<dbReference type="PANTHER" id="PTHR23024">
    <property type="entry name" value="ARYLACETAMIDE DEACETYLASE"/>
    <property type="match status" value="1"/>
</dbReference>
<feature type="active site" evidence="2">
    <location>
        <position position="167"/>
    </location>
</feature>
<dbReference type="Pfam" id="PF07859">
    <property type="entry name" value="Abhydrolase_3"/>
    <property type="match status" value="1"/>
</dbReference>
<reference evidence="4" key="1">
    <citation type="submission" date="2024-03" db="EMBL/GenBank/DDBJ databases">
        <title>WGS assembly of Saponaria officinalis var. Norfolk2.</title>
        <authorList>
            <person name="Jenkins J."/>
            <person name="Shu S."/>
            <person name="Grimwood J."/>
            <person name="Barry K."/>
            <person name="Goodstein D."/>
            <person name="Schmutz J."/>
            <person name="Leebens-Mack J."/>
            <person name="Osbourn A."/>
        </authorList>
    </citation>
    <scope>NUCLEOTIDE SEQUENCE [LARGE SCALE GENOMIC DNA]</scope>
    <source>
        <strain evidence="4">JIC</strain>
    </source>
</reference>
<proteinExistence type="inferred from homology"/>
<name>A0AAW1M591_SAPOF</name>
<dbReference type="SUPFAM" id="SSF53474">
    <property type="entry name" value="alpha/beta-Hydrolases"/>
    <property type="match status" value="1"/>
</dbReference>
<feature type="domain" description="Alpha/beta hydrolase fold-3" evidence="3">
    <location>
        <begin position="82"/>
        <end position="297"/>
    </location>
</feature>
<dbReference type="InterPro" id="IPR013094">
    <property type="entry name" value="AB_hydrolase_3"/>
</dbReference>
<dbReference type="InterPro" id="IPR050466">
    <property type="entry name" value="Carboxylest/Gibb_receptor"/>
</dbReference>
<dbReference type="Proteomes" id="UP001443914">
    <property type="component" value="Unassembled WGS sequence"/>
</dbReference>
<gene>
    <name evidence="4" type="ORF">RND81_03G133200</name>
</gene>
<evidence type="ECO:0000256" key="1">
    <source>
        <dbReference type="ARBA" id="ARBA00010515"/>
    </source>
</evidence>
<dbReference type="AlphaFoldDB" id="A0AAW1M591"/>
<comment type="similarity">
    <text evidence="1">Belongs to the 'GDXG' lipolytic enzyme family.</text>
</comment>
<dbReference type="Gene3D" id="3.40.50.1820">
    <property type="entry name" value="alpha/beta hydrolase"/>
    <property type="match status" value="1"/>
</dbReference>
<keyword evidence="5" id="KW-1185">Reference proteome</keyword>